<dbReference type="InterPro" id="IPR029787">
    <property type="entry name" value="Nucleotide_cyclase"/>
</dbReference>
<evidence type="ECO:0000259" key="1">
    <source>
        <dbReference type="SMART" id="SM00267"/>
    </source>
</evidence>
<proteinExistence type="predicted"/>
<dbReference type="SUPFAM" id="SSF55073">
    <property type="entry name" value="Nucleotide cyclase"/>
    <property type="match status" value="1"/>
</dbReference>
<dbReference type="Gene3D" id="3.30.70.270">
    <property type="match status" value="1"/>
</dbReference>
<sequence>MQATTRTAVSASDASLTNLVALLRQGGLPAQGLRLACRRVHRLLGCQGMVLEARTSHAPGDTTFSLQPFSQPEAQTHCPPQYLTACAAQLENASGEQQLAFSQKSGAETDCLLLTVQPLSANRQLALLLWRHDPWTEAEKNLLRQFWQIAATLFEVEDRYRASLYAGRHDPETGLLTWEGMKEEITHRLSRLDANHQPGTLLRLQVNLPPELQNPTRPLAERVREERRWLGDVVSALRKAFRPTDPIGRLGSSQFVLWMDGADRFAAAERAARLTEGGFPHKDGPPDSLQIGLACREAGCTETLENHLEQATLALRQTSPGLGSAWKFSPLPA</sequence>
<dbReference type="EMBL" id="SORZ01000001">
    <property type="protein sequence ID" value="TPW35452.1"/>
    <property type="molecule type" value="Genomic_DNA"/>
</dbReference>
<protein>
    <recommendedName>
        <fullName evidence="1">GGDEF domain-containing protein</fullName>
    </recommendedName>
</protein>
<dbReference type="InterPro" id="IPR043128">
    <property type="entry name" value="Rev_trsase/Diguanyl_cyclase"/>
</dbReference>
<gene>
    <name evidence="2" type="ORF">E3202_00190</name>
</gene>
<name>A0A506UQA4_9PROT</name>
<organism evidence="2 3">
    <name type="scientific">Oecophyllibacter saccharovorans</name>
    <dbReference type="NCBI Taxonomy" id="2558360"/>
    <lineage>
        <taxon>Bacteria</taxon>
        <taxon>Pseudomonadati</taxon>
        <taxon>Pseudomonadota</taxon>
        <taxon>Alphaproteobacteria</taxon>
        <taxon>Acetobacterales</taxon>
        <taxon>Acetobacteraceae</taxon>
        <taxon>Oecophyllibacter</taxon>
    </lineage>
</organism>
<dbReference type="InterPro" id="IPR000160">
    <property type="entry name" value="GGDEF_dom"/>
</dbReference>
<dbReference type="SMART" id="SM00267">
    <property type="entry name" value="GGDEF"/>
    <property type="match status" value="1"/>
</dbReference>
<dbReference type="AlphaFoldDB" id="A0A506UQA4"/>
<evidence type="ECO:0000313" key="3">
    <source>
        <dbReference type="Proteomes" id="UP000315037"/>
    </source>
</evidence>
<reference evidence="2 3" key="1">
    <citation type="submission" date="2019-03" db="EMBL/GenBank/DDBJ databases">
        <title>The complete genome sequence of Neokomagataea sp. Jb2 NBRC113641.</title>
        <authorList>
            <person name="Chua K.-O."/>
            <person name="Chan K.-G."/>
            <person name="See-Too W.-S."/>
        </authorList>
    </citation>
    <scope>NUCLEOTIDE SEQUENCE [LARGE SCALE GENOMIC DNA]</scope>
    <source>
        <strain evidence="2 3">Jb2</strain>
    </source>
</reference>
<keyword evidence="3" id="KW-1185">Reference proteome</keyword>
<comment type="caution">
    <text evidence="2">The sequence shown here is derived from an EMBL/GenBank/DDBJ whole genome shotgun (WGS) entry which is preliminary data.</text>
</comment>
<accession>A0A506UQA4</accession>
<dbReference type="RefSeq" id="WP_165599974.1">
    <property type="nucleotide sequence ID" value="NZ_SORZ01000001.1"/>
</dbReference>
<dbReference type="Proteomes" id="UP000315037">
    <property type="component" value="Unassembled WGS sequence"/>
</dbReference>
<evidence type="ECO:0000313" key="2">
    <source>
        <dbReference type="EMBL" id="TPW35452.1"/>
    </source>
</evidence>
<feature type="domain" description="GGDEF" evidence="1">
    <location>
        <begin position="153"/>
        <end position="327"/>
    </location>
</feature>